<keyword evidence="1" id="KW-1133">Transmembrane helix</keyword>
<accession>A0A1F5TA92</accession>
<dbReference type="AlphaFoldDB" id="A0A1F5TA92"/>
<keyword evidence="1" id="KW-0812">Transmembrane</keyword>
<protein>
    <recommendedName>
        <fullName evidence="4">Baseplate protein J-like domain-containing protein</fullName>
    </recommendedName>
</protein>
<evidence type="ECO:0000256" key="1">
    <source>
        <dbReference type="SAM" id="Phobius"/>
    </source>
</evidence>
<evidence type="ECO:0000313" key="2">
    <source>
        <dbReference type="EMBL" id="OGF35361.1"/>
    </source>
</evidence>
<feature type="transmembrane region" description="Helical" evidence="1">
    <location>
        <begin position="9"/>
        <end position="29"/>
    </location>
</feature>
<dbReference type="Proteomes" id="UP000178656">
    <property type="component" value="Unassembled WGS sequence"/>
</dbReference>
<name>A0A1F5TA92_9BACT</name>
<comment type="caution">
    <text evidence="2">The sequence shown here is derived from an EMBL/GenBank/DDBJ whole genome shotgun (WGS) entry which is preliminary data.</text>
</comment>
<keyword evidence="1" id="KW-0472">Membrane</keyword>
<organism evidence="2 3">
    <name type="scientific">Candidatus Falkowbacteria bacterium RIFOXYC2_FULL_48_21</name>
    <dbReference type="NCBI Taxonomy" id="1798005"/>
    <lineage>
        <taxon>Bacteria</taxon>
        <taxon>Candidatus Falkowiibacteriota</taxon>
    </lineage>
</organism>
<sequence length="374" mass="40741">MVTESYKKIIFGFVAATVVLVVVILYFSASRAAIKIVPEETLIESDMAIDVATDGGVGSADSFQGMLFETEVAGAGEGEATGTQILEGNTIGKVTLINKRAEAQTLVKTTRLLAQDGILLRLSSRVDIPAGGQIEADVYADNPNAFTELQPTTFIIPGLWEGLQKQVYAETKGVLKSTGKSAKSIQAVDFTKAKDDLTEKLYAQAIDEFKKQTANKNYIMMVVSKLVLDEKVSAEVGTVMDKFNVSMKLRTVLVGLDQDKLVNLAGERLKAVVPDGQALANLDMTKFDYRIESFDETKKTAKVKAHLVGTAVIKADNPIFDKEKLSGLSPKAVELYLSNFKGIKSVKTELSPFWVKKIPKMKDHINIVIENPAK</sequence>
<evidence type="ECO:0008006" key="4">
    <source>
        <dbReference type="Google" id="ProtNLM"/>
    </source>
</evidence>
<dbReference type="EMBL" id="MFGM01000052">
    <property type="protein sequence ID" value="OGF35361.1"/>
    <property type="molecule type" value="Genomic_DNA"/>
</dbReference>
<gene>
    <name evidence="2" type="ORF">A2482_05375</name>
</gene>
<evidence type="ECO:0000313" key="3">
    <source>
        <dbReference type="Proteomes" id="UP000178656"/>
    </source>
</evidence>
<proteinExistence type="predicted"/>
<reference evidence="2 3" key="1">
    <citation type="journal article" date="2016" name="Nat. Commun.">
        <title>Thousands of microbial genomes shed light on interconnected biogeochemical processes in an aquifer system.</title>
        <authorList>
            <person name="Anantharaman K."/>
            <person name="Brown C.T."/>
            <person name="Hug L.A."/>
            <person name="Sharon I."/>
            <person name="Castelle C.J."/>
            <person name="Probst A.J."/>
            <person name="Thomas B.C."/>
            <person name="Singh A."/>
            <person name="Wilkins M.J."/>
            <person name="Karaoz U."/>
            <person name="Brodie E.L."/>
            <person name="Williams K.H."/>
            <person name="Hubbard S.S."/>
            <person name="Banfield J.F."/>
        </authorList>
    </citation>
    <scope>NUCLEOTIDE SEQUENCE [LARGE SCALE GENOMIC DNA]</scope>
</reference>